<sequence>MSDNSCPEKDALRDAWPSAKQLLCIFHVLQAEWRWLMSARSLEKEDRHNLIASFQKILYAKDAAELEAAKASLRSLPPASYIQRVEAFLHREHEWVLLYHAGVDIGAPSPPPGTSQPAAGGKASYSEPPNDAEDPPAGHSSQPEQMAARRVQYDARFKRSAILMAEEIGNSAAVRRLDVAESTIRGWRL</sequence>
<reference evidence="2" key="2">
    <citation type="submission" date="2021-09" db="EMBL/GenBank/DDBJ databases">
        <authorList>
            <person name="Jia N."/>
            <person name="Wang J."/>
            <person name="Shi W."/>
            <person name="Du L."/>
            <person name="Sun Y."/>
            <person name="Zhan W."/>
            <person name="Jiang J."/>
            <person name="Wang Q."/>
            <person name="Zhang B."/>
            <person name="Ji P."/>
            <person name="Sakyi L.B."/>
            <person name="Cui X."/>
            <person name="Yuan T."/>
            <person name="Jiang B."/>
            <person name="Yang W."/>
            <person name="Lam T.T.-Y."/>
            <person name="Chang Q."/>
            <person name="Ding S."/>
            <person name="Wang X."/>
            <person name="Zhu J."/>
            <person name="Ruan X."/>
            <person name="Zhao L."/>
            <person name="Wei J."/>
            <person name="Que T."/>
            <person name="Du C."/>
            <person name="Cheng J."/>
            <person name="Dai P."/>
            <person name="Han X."/>
            <person name="Huang E."/>
            <person name="Gao Y."/>
            <person name="Liu J."/>
            <person name="Shao H."/>
            <person name="Ye R."/>
            <person name="Li L."/>
            <person name="Wei W."/>
            <person name="Wang X."/>
            <person name="Wang C."/>
            <person name="Huo Q."/>
            <person name="Li W."/>
            <person name="Guo W."/>
            <person name="Chen H."/>
            <person name="Chen S."/>
            <person name="Zhou L."/>
            <person name="Zhou L."/>
            <person name="Ni X."/>
            <person name="Tian J."/>
            <person name="Zhou Y."/>
            <person name="Sheng Y."/>
            <person name="Liu T."/>
            <person name="Pan Y."/>
            <person name="Xia L."/>
            <person name="Li J."/>
            <person name="Zhao F."/>
            <person name="Cao W."/>
        </authorList>
    </citation>
    <scope>NUCLEOTIDE SEQUENCE</scope>
    <source>
        <strain evidence="2">Rsan-2018</strain>
        <tissue evidence="2">Larvae</tissue>
    </source>
</reference>
<dbReference type="PANTHER" id="PTHR35385:SF2">
    <property type="entry name" value="PROTEIN B, PUTATIVE-RELATED"/>
    <property type="match status" value="1"/>
</dbReference>
<protein>
    <submittedName>
        <fullName evidence="2">Uncharacterized protein</fullName>
    </submittedName>
</protein>
<dbReference type="Proteomes" id="UP000821837">
    <property type="component" value="Chromosome 3"/>
</dbReference>
<reference evidence="2" key="1">
    <citation type="journal article" date="2020" name="Cell">
        <title>Large-Scale Comparative Analyses of Tick Genomes Elucidate Their Genetic Diversity and Vector Capacities.</title>
        <authorList>
            <consortium name="Tick Genome and Microbiome Consortium (TIGMIC)"/>
            <person name="Jia N."/>
            <person name="Wang J."/>
            <person name="Shi W."/>
            <person name="Du L."/>
            <person name="Sun Y."/>
            <person name="Zhan W."/>
            <person name="Jiang J.F."/>
            <person name="Wang Q."/>
            <person name="Zhang B."/>
            <person name="Ji P."/>
            <person name="Bell-Sakyi L."/>
            <person name="Cui X.M."/>
            <person name="Yuan T.T."/>
            <person name="Jiang B.G."/>
            <person name="Yang W.F."/>
            <person name="Lam T.T."/>
            <person name="Chang Q.C."/>
            <person name="Ding S.J."/>
            <person name="Wang X.J."/>
            <person name="Zhu J.G."/>
            <person name="Ruan X.D."/>
            <person name="Zhao L."/>
            <person name="Wei J.T."/>
            <person name="Ye R.Z."/>
            <person name="Que T.C."/>
            <person name="Du C.H."/>
            <person name="Zhou Y.H."/>
            <person name="Cheng J.X."/>
            <person name="Dai P.F."/>
            <person name="Guo W.B."/>
            <person name="Han X.H."/>
            <person name="Huang E.J."/>
            <person name="Li L.F."/>
            <person name="Wei W."/>
            <person name="Gao Y.C."/>
            <person name="Liu J.Z."/>
            <person name="Shao H.Z."/>
            <person name="Wang X."/>
            <person name="Wang C.C."/>
            <person name="Yang T.C."/>
            <person name="Huo Q.B."/>
            <person name="Li W."/>
            <person name="Chen H.Y."/>
            <person name="Chen S.E."/>
            <person name="Zhou L.G."/>
            <person name="Ni X.B."/>
            <person name="Tian J.H."/>
            <person name="Sheng Y."/>
            <person name="Liu T."/>
            <person name="Pan Y.S."/>
            <person name="Xia L.Y."/>
            <person name="Li J."/>
            <person name="Zhao F."/>
            <person name="Cao W.C."/>
        </authorList>
    </citation>
    <scope>NUCLEOTIDE SEQUENCE</scope>
    <source>
        <strain evidence="2">Rsan-2018</strain>
    </source>
</reference>
<organism evidence="2 3">
    <name type="scientific">Rhipicephalus sanguineus</name>
    <name type="common">Brown dog tick</name>
    <name type="synonym">Ixodes sanguineus</name>
    <dbReference type="NCBI Taxonomy" id="34632"/>
    <lineage>
        <taxon>Eukaryota</taxon>
        <taxon>Metazoa</taxon>
        <taxon>Ecdysozoa</taxon>
        <taxon>Arthropoda</taxon>
        <taxon>Chelicerata</taxon>
        <taxon>Arachnida</taxon>
        <taxon>Acari</taxon>
        <taxon>Parasitiformes</taxon>
        <taxon>Ixodida</taxon>
        <taxon>Ixodoidea</taxon>
        <taxon>Ixodidae</taxon>
        <taxon>Rhipicephalinae</taxon>
        <taxon>Rhipicephalus</taxon>
        <taxon>Rhipicephalus</taxon>
    </lineage>
</organism>
<evidence type="ECO:0000256" key="1">
    <source>
        <dbReference type="SAM" id="MobiDB-lite"/>
    </source>
</evidence>
<dbReference type="EMBL" id="JABSTV010001249">
    <property type="protein sequence ID" value="KAH7961330.1"/>
    <property type="molecule type" value="Genomic_DNA"/>
</dbReference>
<dbReference type="PANTHER" id="PTHR35385">
    <property type="entry name" value="PROTEIN B, PUTATIVE-RELATED-RELATED"/>
    <property type="match status" value="1"/>
</dbReference>
<dbReference type="AlphaFoldDB" id="A0A9D4PZS3"/>
<evidence type="ECO:0000313" key="3">
    <source>
        <dbReference type="Proteomes" id="UP000821837"/>
    </source>
</evidence>
<gene>
    <name evidence="2" type="ORF">HPB52_007935</name>
</gene>
<name>A0A9D4PZS3_RHISA</name>
<accession>A0A9D4PZS3</accession>
<evidence type="ECO:0000313" key="2">
    <source>
        <dbReference type="EMBL" id="KAH7961330.1"/>
    </source>
</evidence>
<comment type="caution">
    <text evidence="2">The sequence shown here is derived from an EMBL/GenBank/DDBJ whole genome shotgun (WGS) entry which is preliminary data.</text>
</comment>
<keyword evidence="3" id="KW-1185">Reference proteome</keyword>
<dbReference type="VEuPathDB" id="VectorBase:RSAN_036467"/>
<feature type="region of interest" description="Disordered" evidence="1">
    <location>
        <begin position="107"/>
        <end position="148"/>
    </location>
</feature>
<proteinExistence type="predicted"/>